<dbReference type="Gene3D" id="1.10.1200.10">
    <property type="entry name" value="ACP-like"/>
    <property type="match status" value="1"/>
</dbReference>
<comment type="caution">
    <text evidence="2">The sequence shown here is derived from an EMBL/GenBank/DDBJ whole genome shotgun (WGS) entry which is preliminary data.</text>
</comment>
<feature type="domain" description="Carrier" evidence="1">
    <location>
        <begin position="3"/>
        <end position="78"/>
    </location>
</feature>
<name>A0AA41E8E6_9BURK</name>
<dbReference type="Pfam" id="PF00550">
    <property type="entry name" value="PP-binding"/>
    <property type="match status" value="1"/>
</dbReference>
<dbReference type="RefSeq" id="WP_105784895.1">
    <property type="nucleotide sequence ID" value="NZ_CADERF010000014.1"/>
</dbReference>
<dbReference type="InterPro" id="IPR009081">
    <property type="entry name" value="PP-bd_ACP"/>
</dbReference>
<evidence type="ECO:0000259" key="1">
    <source>
        <dbReference type="PROSITE" id="PS50075"/>
    </source>
</evidence>
<sequence>MTEKTVAIPDMIASTCRDTLGFADLRGDEDFFDRGASSLTIVELQIQVETRLQVRVPTSKLMAAPTIDGWAGIYEAAAAELA</sequence>
<dbReference type="InterPro" id="IPR036736">
    <property type="entry name" value="ACP-like_sf"/>
</dbReference>
<dbReference type="AlphaFoldDB" id="A0AA41E8E6"/>
<dbReference type="EMBL" id="JAGSVG010000011">
    <property type="protein sequence ID" value="MBR8130183.1"/>
    <property type="molecule type" value="Genomic_DNA"/>
</dbReference>
<dbReference type="PROSITE" id="PS50075">
    <property type="entry name" value="CARRIER"/>
    <property type="match status" value="1"/>
</dbReference>
<dbReference type="SUPFAM" id="SSF47336">
    <property type="entry name" value="ACP-like"/>
    <property type="match status" value="1"/>
</dbReference>
<gene>
    <name evidence="2" type="ORF">KDW93_14540</name>
</gene>
<accession>A0AA41E8E6</accession>
<organism evidence="2 3">
    <name type="scientific">Burkholderia ambifaria</name>
    <dbReference type="NCBI Taxonomy" id="152480"/>
    <lineage>
        <taxon>Bacteria</taxon>
        <taxon>Pseudomonadati</taxon>
        <taxon>Pseudomonadota</taxon>
        <taxon>Betaproteobacteria</taxon>
        <taxon>Burkholderiales</taxon>
        <taxon>Burkholderiaceae</taxon>
        <taxon>Burkholderia</taxon>
        <taxon>Burkholderia cepacia complex</taxon>
    </lineage>
</organism>
<proteinExistence type="predicted"/>
<protein>
    <submittedName>
        <fullName evidence="2">Acyl carrier protein</fullName>
    </submittedName>
</protein>
<evidence type="ECO:0000313" key="2">
    <source>
        <dbReference type="EMBL" id="MBR8130183.1"/>
    </source>
</evidence>
<reference evidence="2" key="1">
    <citation type="submission" date="2021-04" db="EMBL/GenBank/DDBJ databases">
        <title>A collection of bacterial strains from the Burkholderia cepacia Research Laboratory and Repository.</title>
        <authorList>
            <person name="Lipuma J."/>
            <person name="Spilker T."/>
        </authorList>
    </citation>
    <scope>NUCLEOTIDE SEQUENCE</scope>
    <source>
        <strain evidence="2">AU36012</strain>
    </source>
</reference>
<evidence type="ECO:0000313" key="3">
    <source>
        <dbReference type="Proteomes" id="UP000682266"/>
    </source>
</evidence>
<dbReference type="Proteomes" id="UP000682266">
    <property type="component" value="Unassembled WGS sequence"/>
</dbReference>